<evidence type="ECO:0000313" key="3">
    <source>
        <dbReference type="Proteomes" id="UP001589734"/>
    </source>
</evidence>
<keyword evidence="3" id="KW-1185">Reference proteome</keyword>
<feature type="domain" description="Cupin type-2" evidence="1">
    <location>
        <begin position="49"/>
        <end position="118"/>
    </location>
</feature>
<dbReference type="InterPro" id="IPR014710">
    <property type="entry name" value="RmlC-like_jellyroll"/>
</dbReference>
<dbReference type="Proteomes" id="UP001589734">
    <property type="component" value="Unassembled WGS sequence"/>
</dbReference>
<proteinExistence type="predicted"/>
<comment type="caution">
    <text evidence="2">The sequence shown here is derived from an EMBL/GenBank/DDBJ whole genome shotgun (WGS) entry which is preliminary data.</text>
</comment>
<evidence type="ECO:0000259" key="1">
    <source>
        <dbReference type="Pfam" id="PF07883"/>
    </source>
</evidence>
<dbReference type="EMBL" id="JBHLYW010000009">
    <property type="protein sequence ID" value="MFC0077782.1"/>
    <property type="molecule type" value="Genomic_DNA"/>
</dbReference>
<dbReference type="PANTHER" id="PTHR36440:SF1">
    <property type="entry name" value="PUTATIVE (AFU_ORTHOLOGUE AFUA_8G07350)-RELATED"/>
    <property type="match status" value="1"/>
</dbReference>
<dbReference type="Gene3D" id="2.60.120.10">
    <property type="entry name" value="Jelly Rolls"/>
    <property type="match status" value="1"/>
</dbReference>
<accession>A0ABV6BQQ6</accession>
<evidence type="ECO:0000313" key="2">
    <source>
        <dbReference type="EMBL" id="MFC0077782.1"/>
    </source>
</evidence>
<dbReference type="RefSeq" id="WP_379686602.1">
    <property type="nucleotide sequence ID" value="NZ_JBHLYW010000009.1"/>
</dbReference>
<gene>
    <name evidence="2" type="ORF">ACFFLS_12095</name>
</gene>
<name>A0ABV6BQQ6_9FLAO</name>
<organism evidence="2 3">
    <name type="scientific">Flavobacterium procerum</name>
    <dbReference type="NCBI Taxonomy" id="1455569"/>
    <lineage>
        <taxon>Bacteria</taxon>
        <taxon>Pseudomonadati</taxon>
        <taxon>Bacteroidota</taxon>
        <taxon>Flavobacteriia</taxon>
        <taxon>Flavobacteriales</taxon>
        <taxon>Flavobacteriaceae</taxon>
        <taxon>Flavobacterium</taxon>
    </lineage>
</organism>
<sequence length="167" mass="19155">MKDLLSKEWNDDSVIVPSHKNEQFQSQGNKLKVIVPTTLTNNQFGLYEIEMEANARGPKLHYHKHIDETFIIHQGILTVLTAKGEVTAEAGTVIHIPKFSVHGYNNNSDGIVKMTMIFNPGFDREDFFRNMYQMLDKAPHDLSAFQRLYLQNDSYSLNCDDLIPLLK</sequence>
<dbReference type="InterPro" id="IPR011051">
    <property type="entry name" value="RmlC_Cupin_sf"/>
</dbReference>
<dbReference type="InterPro" id="IPR053146">
    <property type="entry name" value="QDO-like"/>
</dbReference>
<dbReference type="Pfam" id="PF07883">
    <property type="entry name" value="Cupin_2"/>
    <property type="match status" value="1"/>
</dbReference>
<reference evidence="2 3" key="1">
    <citation type="submission" date="2024-09" db="EMBL/GenBank/DDBJ databases">
        <authorList>
            <person name="Sun Q."/>
            <person name="Mori K."/>
        </authorList>
    </citation>
    <scope>NUCLEOTIDE SEQUENCE [LARGE SCALE GENOMIC DNA]</scope>
    <source>
        <strain evidence="2 3">CGMCC 1.12926</strain>
    </source>
</reference>
<dbReference type="InterPro" id="IPR013096">
    <property type="entry name" value="Cupin_2"/>
</dbReference>
<protein>
    <submittedName>
        <fullName evidence="2">Cupin domain-containing protein</fullName>
    </submittedName>
</protein>
<dbReference type="PANTHER" id="PTHR36440">
    <property type="entry name" value="PUTATIVE (AFU_ORTHOLOGUE AFUA_8G07350)-RELATED"/>
    <property type="match status" value="1"/>
</dbReference>
<dbReference type="SUPFAM" id="SSF51182">
    <property type="entry name" value="RmlC-like cupins"/>
    <property type="match status" value="1"/>
</dbReference>